<keyword evidence="2" id="KW-1185">Reference proteome</keyword>
<dbReference type="AlphaFoldDB" id="A0A6A6T143"/>
<accession>A0A6A6T143</accession>
<dbReference type="EMBL" id="MU004375">
    <property type="protein sequence ID" value="KAF2653799.1"/>
    <property type="molecule type" value="Genomic_DNA"/>
</dbReference>
<gene>
    <name evidence="1" type="ORF">K491DRAFT_680258</name>
</gene>
<protein>
    <submittedName>
        <fullName evidence="1">Uncharacterized protein</fullName>
    </submittedName>
</protein>
<sequence length="375" mass="43797">MTTSGSTIMVTDTDVKEHRHEAALAFAREQEREAFSSSKPTRSAQEWNERNADMEAIERYAKISCLQICQRLFTRFPRELRDEIYQYLLPQGSTFHPDTKPHDWADHDPDDFAHRSSEMFRRDYFFDAEYVGTDVLQELAEHSYGALRFVFTVHNYRYPETISWLGQVDRHGIRRGDFIDKVAIYINEGDEFSTEELEKAFGYQAGYSKRTSIQLRLSTMEREYDGFWQDSDESDTEAFLEDAYAVDYIKKLYPMIQGLRSAGHKIEIFCREGDSPRAFYSLHPPENLEFSVRDYRRWRTLCDCSGKSKSRRLPYAWGNGLTFGVEGSIAEMFAVEQPKKMKRKNPHRGLLFHVGYGRQLVKTAAPQNRPMERPG</sequence>
<evidence type="ECO:0000313" key="1">
    <source>
        <dbReference type="EMBL" id="KAF2653799.1"/>
    </source>
</evidence>
<dbReference type="Proteomes" id="UP000799324">
    <property type="component" value="Unassembled WGS sequence"/>
</dbReference>
<reference evidence="1" key="1">
    <citation type="journal article" date="2020" name="Stud. Mycol.">
        <title>101 Dothideomycetes genomes: a test case for predicting lifestyles and emergence of pathogens.</title>
        <authorList>
            <person name="Haridas S."/>
            <person name="Albert R."/>
            <person name="Binder M."/>
            <person name="Bloem J."/>
            <person name="Labutti K."/>
            <person name="Salamov A."/>
            <person name="Andreopoulos B."/>
            <person name="Baker S."/>
            <person name="Barry K."/>
            <person name="Bills G."/>
            <person name="Bluhm B."/>
            <person name="Cannon C."/>
            <person name="Castanera R."/>
            <person name="Culley D."/>
            <person name="Daum C."/>
            <person name="Ezra D."/>
            <person name="Gonzalez J."/>
            <person name="Henrissat B."/>
            <person name="Kuo A."/>
            <person name="Liang C."/>
            <person name="Lipzen A."/>
            <person name="Lutzoni F."/>
            <person name="Magnuson J."/>
            <person name="Mondo S."/>
            <person name="Nolan M."/>
            <person name="Ohm R."/>
            <person name="Pangilinan J."/>
            <person name="Park H.-J."/>
            <person name="Ramirez L."/>
            <person name="Alfaro M."/>
            <person name="Sun H."/>
            <person name="Tritt A."/>
            <person name="Yoshinaga Y."/>
            <person name="Zwiers L.-H."/>
            <person name="Turgeon B."/>
            <person name="Goodwin S."/>
            <person name="Spatafora J."/>
            <person name="Crous P."/>
            <person name="Grigoriev I."/>
        </authorList>
    </citation>
    <scope>NUCLEOTIDE SEQUENCE</scope>
    <source>
        <strain evidence="1">CBS 122681</strain>
    </source>
</reference>
<dbReference type="OrthoDB" id="3676762at2759"/>
<name>A0A6A6T143_9PLEO</name>
<organism evidence="1 2">
    <name type="scientific">Lophiostoma macrostomum CBS 122681</name>
    <dbReference type="NCBI Taxonomy" id="1314788"/>
    <lineage>
        <taxon>Eukaryota</taxon>
        <taxon>Fungi</taxon>
        <taxon>Dikarya</taxon>
        <taxon>Ascomycota</taxon>
        <taxon>Pezizomycotina</taxon>
        <taxon>Dothideomycetes</taxon>
        <taxon>Pleosporomycetidae</taxon>
        <taxon>Pleosporales</taxon>
        <taxon>Lophiostomataceae</taxon>
        <taxon>Lophiostoma</taxon>
    </lineage>
</organism>
<evidence type="ECO:0000313" key="2">
    <source>
        <dbReference type="Proteomes" id="UP000799324"/>
    </source>
</evidence>
<proteinExistence type="predicted"/>